<dbReference type="InterPro" id="IPR021147">
    <property type="entry name" value="DUF697"/>
</dbReference>
<accession>A0A2N4U8F9</accession>
<sequence>MTSNNPSLDSANTTEDSQVIQAAKPSVDMEAANAQAEKIIKKQVKWAAAAAIVPIPLLDLAALATVQVKMIKNIAECYGCEAKESSLKPLVASLAGTLGAAGLSGGLLGSSAKVVPVAGTILGSIGFAAFGSAATYALGRVFASHFASGGTLADFNASAAGSRLKEEFQKARSE</sequence>
<dbReference type="GO" id="GO:0016020">
    <property type="term" value="C:membrane"/>
    <property type="evidence" value="ECO:0007669"/>
    <property type="project" value="UniProtKB-SubCell"/>
</dbReference>
<evidence type="ECO:0000256" key="5">
    <source>
        <dbReference type="SAM" id="Phobius"/>
    </source>
</evidence>
<proteinExistence type="predicted"/>
<gene>
    <name evidence="6" type="ORF">CR159_03405</name>
</gene>
<dbReference type="AlphaFoldDB" id="A0A2N4U8F9"/>
<keyword evidence="2 5" id="KW-0812">Transmembrane</keyword>
<evidence type="ECO:0000313" key="7">
    <source>
        <dbReference type="Proteomes" id="UP000234190"/>
    </source>
</evidence>
<keyword evidence="3 5" id="KW-1133">Transmembrane helix</keyword>
<feature type="transmembrane region" description="Helical" evidence="5">
    <location>
        <begin position="87"/>
        <end position="108"/>
    </location>
</feature>
<dbReference type="RefSeq" id="WP_102072607.1">
    <property type="nucleotide sequence ID" value="NZ_PDNW01000002.1"/>
</dbReference>
<evidence type="ECO:0000256" key="3">
    <source>
        <dbReference type="ARBA" id="ARBA00022989"/>
    </source>
</evidence>
<dbReference type="Pfam" id="PF05128">
    <property type="entry name" value="DUF697"/>
    <property type="match status" value="1"/>
</dbReference>
<keyword evidence="4 5" id="KW-0472">Membrane</keyword>
<evidence type="ECO:0000313" key="6">
    <source>
        <dbReference type="EMBL" id="PLC51289.1"/>
    </source>
</evidence>
<name>A0A2N4U8F9_9BURK</name>
<feature type="transmembrane region" description="Helical" evidence="5">
    <location>
        <begin position="46"/>
        <end position="66"/>
    </location>
</feature>
<dbReference type="EMBL" id="PDNW01000002">
    <property type="protein sequence ID" value="PLC51289.1"/>
    <property type="molecule type" value="Genomic_DNA"/>
</dbReference>
<comment type="subcellular location">
    <subcellularLocation>
        <location evidence="1">Membrane</location>
        <topology evidence="1">Multi-pass membrane protein</topology>
    </subcellularLocation>
</comment>
<reference evidence="6 7" key="1">
    <citation type="submission" date="2017-10" db="EMBL/GenBank/DDBJ databases">
        <title>Two draft genome sequences of Pusillimonas sp. strains isolated from a nitrate- and radionuclide-contaminated groundwater in Russia.</title>
        <authorList>
            <person name="Grouzdev D.S."/>
            <person name="Tourova T.P."/>
            <person name="Goeva M.A."/>
            <person name="Babich T.L."/>
            <person name="Sokolova D.S."/>
            <person name="Abdullin R."/>
            <person name="Poltaraus A.B."/>
            <person name="Toshchakov S.V."/>
            <person name="Nazina T.N."/>
        </authorList>
    </citation>
    <scope>NUCLEOTIDE SEQUENCE [LARGE SCALE GENOMIC DNA]</scope>
    <source>
        <strain evidence="6 7">JR1/69-3-13</strain>
    </source>
</reference>
<evidence type="ECO:0000256" key="2">
    <source>
        <dbReference type="ARBA" id="ARBA00022692"/>
    </source>
</evidence>
<protein>
    <recommendedName>
        <fullName evidence="8">DUF697 domain-containing protein</fullName>
    </recommendedName>
</protein>
<evidence type="ECO:0008006" key="8">
    <source>
        <dbReference type="Google" id="ProtNLM"/>
    </source>
</evidence>
<dbReference type="Proteomes" id="UP000234190">
    <property type="component" value="Unassembled WGS sequence"/>
</dbReference>
<evidence type="ECO:0000256" key="1">
    <source>
        <dbReference type="ARBA" id="ARBA00004141"/>
    </source>
</evidence>
<feature type="transmembrane region" description="Helical" evidence="5">
    <location>
        <begin position="114"/>
        <end position="138"/>
    </location>
</feature>
<dbReference type="OrthoDB" id="980719at2"/>
<keyword evidence="7" id="KW-1185">Reference proteome</keyword>
<organism evidence="6 7">
    <name type="scientific">Pollutimonas subterranea</name>
    <dbReference type="NCBI Taxonomy" id="2045210"/>
    <lineage>
        <taxon>Bacteria</taxon>
        <taxon>Pseudomonadati</taxon>
        <taxon>Pseudomonadota</taxon>
        <taxon>Betaproteobacteria</taxon>
        <taxon>Burkholderiales</taxon>
        <taxon>Alcaligenaceae</taxon>
        <taxon>Pollutimonas</taxon>
    </lineage>
</organism>
<comment type="caution">
    <text evidence="6">The sequence shown here is derived from an EMBL/GenBank/DDBJ whole genome shotgun (WGS) entry which is preliminary data.</text>
</comment>
<evidence type="ECO:0000256" key="4">
    <source>
        <dbReference type="ARBA" id="ARBA00023136"/>
    </source>
</evidence>